<feature type="compositionally biased region" description="Polar residues" evidence="1">
    <location>
        <begin position="10"/>
        <end position="29"/>
    </location>
</feature>
<dbReference type="AlphaFoldDB" id="A0A6M6DU12"/>
<geneLocation type="plasmid" evidence="3">
    <name>pfdu301i</name>
</geneLocation>
<dbReference type="RefSeq" id="WP_171776480.1">
    <property type="nucleotide sequence ID" value="NZ_CP045271.1"/>
</dbReference>
<evidence type="ECO:0000313" key="3">
    <source>
        <dbReference type="Proteomes" id="UP000501076"/>
    </source>
</evidence>
<gene>
    <name evidence="2" type="ORF">FDZ14_00675</name>
</gene>
<dbReference type="EMBL" id="CP045271">
    <property type="protein sequence ID" value="QJX74765.1"/>
    <property type="molecule type" value="Genomic_DNA"/>
</dbReference>
<dbReference type="Proteomes" id="UP000501076">
    <property type="component" value="Plasmid pFDU301I"/>
</dbReference>
<accession>A0A6M6DU12</accession>
<keyword evidence="2" id="KW-0614">Plasmid</keyword>
<organism evidence="2 3">
    <name type="scientific">Priestia megaterium</name>
    <name type="common">Bacillus megaterium</name>
    <dbReference type="NCBI Taxonomy" id="1404"/>
    <lineage>
        <taxon>Bacteria</taxon>
        <taxon>Bacillati</taxon>
        <taxon>Bacillota</taxon>
        <taxon>Bacilli</taxon>
        <taxon>Bacillales</taxon>
        <taxon>Bacillaceae</taxon>
        <taxon>Priestia</taxon>
    </lineage>
</organism>
<evidence type="ECO:0000313" key="2">
    <source>
        <dbReference type="EMBL" id="QJX74765.1"/>
    </source>
</evidence>
<proteinExistence type="predicted"/>
<evidence type="ECO:0000256" key="1">
    <source>
        <dbReference type="SAM" id="MobiDB-lite"/>
    </source>
</evidence>
<sequence length="105" mass="12248">MKKAKKIKEQTQQPIEMSSNIQQQAQESISEYKKQQETSEEILKEIQILKMTFRELMEKDPPTQSKSFFSILDKLIDKFDFDINTLIDLGTIVSSLYNNKVETKG</sequence>
<protein>
    <submittedName>
        <fullName evidence="2">Uncharacterized protein</fullName>
    </submittedName>
</protein>
<name>A0A6M6DU12_PRIMG</name>
<feature type="region of interest" description="Disordered" evidence="1">
    <location>
        <begin position="1"/>
        <end position="29"/>
    </location>
</feature>
<reference evidence="2 3" key="1">
    <citation type="submission" date="2019-10" db="EMBL/GenBank/DDBJ databases">
        <title>Complete genome sequences for adaption low water activity.</title>
        <authorList>
            <person name="Zhao L."/>
            <person name="Zhong J."/>
        </authorList>
    </citation>
    <scope>NUCLEOTIDE SEQUENCE [LARGE SCALE GENOMIC DNA]</scope>
    <source>
        <strain evidence="2 3">FDU301</strain>
        <plasmid evidence="3">pfdu301i</plasmid>
    </source>
</reference>